<dbReference type="InterPro" id="IPR001753">
    <property type="entry name" value="Enoyl-CoA_hydra/iso"/>
</dbReference>
<dbReference type="InterPro" id="IPR029045">
    <property type="entry name" value="ClpP/crotonase-like_dom_sf"/>
</dbReference>
<evidence type="ECO:0000256" key="2">
    <source>
        <dbReference type="RuleBase" id="RU003707"/>
    </source>
</evidence>
<proteinExistence type="inferred from homology"/>
<accession>A0ABY5HD20</accession>
<protein>
    <submittedName>
        <fullName evidence="3">Enoyl-CoA hydratase/isomerase family protein</fullName>
    </submittedName>
</protein>
<dbReference type="EMBL" id="CP073346">
    <property type="protein sequence ID" value="UTW08886.1"/>
    <property type="molecule type" value="Genomic_DNA"/>
</dbReference>
<dbReference type="PANTHER" id="PTHR11941:SF54">
    <property type="entry name" value="ENOYL-COA HYDRATASE, MITOCHONDRIAL"/>
    <property type="match status" value="1"/>
</dbReference>
<evidence type="ECO:0000313" key="3">
    <source>
        <dbReference type="EMBL" id="UTW08886.1"/>
    </source>
</evidence>
<dbReference type="PANTHER" id="PTHR11941">
    <property type="entry name" value="ENOYL-COA HYDRATASE-RELATED"/>
    <property type="match status" value="1"/>
</dbReference>
<name>A0ABY5HD20_9PSED</name>
<dbReference type="Gene3D" id="3.90.226.10">
    <property type="entry name" value="2-enoyl-CoA Hydratase, Chain A, domain 1"/>
    <property type="match status" value="1"/>
</dbReference>
<dbReference type="InterPro" id="IPR018376">
    <property type="entry name" value="Enoyl-CoA_hyd/isom_CS"/>
</dbReference>
<dbReference type="PROSITE" id="PS00166">
    <property type="entry name" value="ENOYL_COA_HYDRATASE"/>
    <property type="match status" value="1"/>
</dbReference>
<dbReference type="SUPFAM" id="SSF52096">
    <property type="entry name" value="ClpP/crotonase"/>
    <property type="match status" value="1"/>
</dbReference>
<evidence type="ECO:0000313" key="4">
    <source>
        <dbReference type="Proteomes" id="UP001059672"/>
    </source>
</evidence>
<reference evidence="3" key="1">
    <citation type="submission" date="2021-04" db="EMBL/GenBank/DDBJ databases">
        <title>Oceanospirillales bacteria with DddD are important DMSP degraders in coastal seawater.</title>
        <authorList>
            <person name="Liu J."/>
        </authorList>
    </citation>
    <scope>NUCLEOTIDE SEQUENCE</scope>
    <source>
        <strain evidence="3">D13-4</strain>
    </source>
</reference>
<comment type="similarity">
    <text evidence="1 2">Belongs to the enoyl-CoA hydratase/isomerase family.</text>
</comment>
<keyword evidence="4" id="KW-1185">Reference proteome</keyword>
<dbReference type="Pfam" id="PF00378">
    <property type="entry name" value="ECH_1"/>
    <property type="match status" value="1"/>
</dbReference>
<dbReference type="Proteomes" id="UP001059672">
    <property type="component" value="Chromosome"/>
</dbReference>
<gene>
    <name evidence="3" type="ORF">KDW96_06125</name>
</gene>
<sequence>MSVIRSHVDSAGVLRICLERPDKRNALSRPMIAELLSTISAAATQDVRVIVLSGSGPCFSAGADFAEITGTVADEQYDDAVAELTAAIRGSKAVVVASIHGVCMGAALDVAMACDLRVTAARTRFALPAAKVGILYNPDSLAHMLRSVTPAAMARLLLQADTLNGAEAATAGIATHLVEDNDLQSQTDAIAVAIAALPAGAVYAAKAALNSHLADEFVAHEWQQLRRDLLGSSDRNRIISTIKKG</sequence>
<organism evidence="3 4">
    <name type="scientific">Pseudomonas benzenivorans</name>
    <dbReference type="NCBI Taxonomy" id="556533"/>
    <lineage>
        <taxon>Bacteria</taxon>
        <taxon>Pseudomonadati</taxon>
        <taxon>Pseudomonadota</taxon>
        <taxon>Gammaproteobacteria</taxon>
        <taxon>Pseudomonadales</taxon>
        <taxon>Pseudomonadaceae</taxon>
        <taxon>Pseudomonas</taxon>
    </lineage>
</organism>
<dbReference type="RefSeq" id="WP_255839561.1">
    <property type="nucleotide sequence ID" value="NZ_CP073346.1"/>
</dbReference>
<evidence type="ECO:0000256" key="1">
    <source>
        <dbReference type="ARBA" id="ARBA00005254"/>
    </source>
</evidence>
<dbReference type="CDD" id="cd06558">
    <property type="entry name" value="crotonase-like"/>
    <property type="match status" value="1"/>
</dbReference>